<evidence type="ECO:0000313" key="8">
    <source>
        <dbReference type="Proteomes" id="UP000023430"/>
    </source>
</evidence>
<dbReference type="GO" id="GO:0043565">
    <property type="term" value="F:sequence-specific DNA binding"/>
    <property type="evidence" value="ECO:0007669"/>
    <property type="project" value="TreeGrafter"/>
</dbReference>
<dbReference type="InterPro" id="IPR036390">
    <property type="entry name" value="WH_DNA-bd_sf"/>
</dbReference>
<dbReference type="STRING" id="1449351.RISW2_18175"/>
<sequence>MDRPDIPLNALRVFEVAMRQGSFTRAAIELRVTQAAVSHQIGRLEDLLGTKLFLRTSGGLVPTDEGKALFPVLEAGFDAMARTLDAVTGRRQVEVLHVGVVTTFAVGWLLPRLDDFRRRFPLVDLRISTNNNRVEILREGLDMAIRFGRGRWDGLASEPLTEAPLAPLCAPSVAARLGRPDDLAGEELLRSYRSDEWPRWFAEAGAACPRLAGPVFDSSIALAEVAADGLGVALLPVAMFGSRIRAGRLVAPFDTAVDAGGYHATWPADRPPTSAQADFLDWLRVAAAAA</sequence>
<dbReference type="InterPro" id="IPR005119">
    <property type="entry name" value="LysR_subst-bd"/>
</dbReference>
<keyword evidence="4" id="KW-0010">Activator</keyword>
<comment type="similarity">
    <text evidence="1">Belongs to the LysR transcriptional regulatory family.</text>
</comment>
<keyword evidence="3" id="KW-0238">DNA-binding</keyword>
<dbReference type="Gene3D" id="1.10.10.10">
    <property type="entry name" value="Winged helix-like DNA-binding domain superfamily/Winged helix DNA-binding domain"/>
    <property type="match status" value="1"/>
</dbReference>
<dbReference type="GO" id="GO:0003700">
    <property type="term" value="F:DNA-binding transcription factor activity"/>
    <property type="evidence" value="ECO:0007669"/>
    <property type="project" value="InterPro"/>
</dbReference>
<dbReference type="PRINTS" id="PR00039">
    <property type="entry name" value="HTHLYSR"/>
</dbReference>
<dbReference type="Gene3D" id="3.40.190.10">
    <property type="entry name" value="Periplasmic binding protein-like II"/>
    <property type="match status" value="2"/>
</dbReference>
<organism evidence="7 8">
    <name type="scientific">Roseivivax isoporae LMG 25204</name>
    <dbReference type="NCBI Taxonomy" id="1449351"/>
    <lineage>
        <taxon>Bacteria</taxon>
        <taxon>Pseudomonadati</taxon>
        <taxon>Pseudomonadota</taxon>
        <taxon>Alphaproteobacteria</taxon>
        <taxon>Rhodobacterales</taxon>
        <taxon>Roseobacteraceae</taxon>
        <taxon>Roseivivax</taxon>
    </lineage>
</organism>
<dbReference type="PATRIC" id="fig|1449351.3.peg.922"/>
<dbReference type="InterPro" id="IPR036388">
    <property type="entry name" value="WH-like_DNA-bd_sf"/>
</dbReference>
<reference evidence="7 8" key="1">
    <citation type="submission" date="2014-01" db="EMBL/GenBank/DDBJ databases">
        <title>Roseivivax isoporae LMG 25204 Genome Sequencing.</title>
        <authorList>
            <person name="Lai Q."/>
            <person name="Li G."/>
            <person name="Shao Z."/>
        </authorList>
    </citation>
    <scope>NUCLEOTIDE SEQUENCE [LARGE SCALE GENOMIC DNA]</scope>
    <source>
        <strain evidence="7 8">LMG 25204</strain>
    </source>
</reference>
<gene>
    <name evidence="7" type="ORF">RISW2_18175</name>
</gene>
<name>X7FBG0_9RHOB</name>
<dbReference type="EMBL" id="JAME01000005">
    <property type="protein sequence ID" value="ETX30120.1"/>
    <property type="molecule type" value="Genomic_DNA"/>
</dbReference>
<evidence type="ECO:0000256" key="1">
    <source>
        <dbReference type="ARBA" id="ARBA00009437"/>
    </source>
</evidence>
<dbReference type="eggNOG" id="COG0583">
    <property type="taxonomic scope" value="Bacteria"/>
</dbReference>
<evidence type="ECO:0000313" key="7">
    <source>
        <dbReference type="EMBL" id="ETX30120.1"/>
    </source>
</evidence>
<keyword evidence="5" id="KW-0804">Transcription</keyword>
<dbReference type="InterPro" id="IPR000847">
    <property type="entry name" value="LysR_HTH_N"/>
</dbReference>
<dbReference type="Proteomes" id="UP000023430">
    <property type="component" value="Unassembled WGS sequence"/>
</dbReference>
<keyword evidence="2" id="KW-0805">Transcription regulation</keyword>
<evidence type="ECO:0000256" key="5">
    <source>
        <dbReference type="ARBA" id="ARBA00023163"/>
    </source>
</evidence>
<evidence type="ECO:0000259" key="6">
    <source>
        <dbReference type="PROSITE" id="PS50931"/>
    </source>
</evidence>
<dbReference type="Pfam" id="PF03466">
    <property type="entry name" value="LysR_substrate"/>
    <property type="match status" value="1"/>
</dbReference>
<feature type="domain" description="HTH lysR-type" evidence="6">
    <location>
        <begin position="6"/>
        <end position="63"/>
    </location>
</feature>
<dbReference type="PANTHER" id="PTHR30537:SF70">
    <property type="entry name" value="HTH-TYPE TRANSCRIPTIONAL ACTIVATOR AMPR"/>
    <property type="match status" value="1"/>
</dbReference>
<dbReference type="SUPFAM" id="SSF53850">
    <property type="entry name" value="Periplasmic binding protein-like II"/>
    <property type="match status" value="1"/>
</dbReference>
<dbReference type="Pfam" id="PF00126">
    <property type="entry name" value="HTH_1"/>
    <property type="match status" value="1"/>
</dbReference>
<dbReference type="GO" id="GO:0006351">
    <property type="term" value="P:DNA-templated transcription"/>
    <property type="evidence" value="ECO:0007669"/>
    <property type="project" value="TreeGrafter"/>
</dbReference>
<protein>
    <submittedName>
        <fullName evidence="7">LysR family transcriptional regulator</fullName>
    </submittedName>
</protein>
<evidence type="ECO:0000256" key="4">
    <source>
        <dbReference type="ARBA" id="ARBA00023159"/>
    </source>
</evidence>
<dbReference type="InterPro" id="IPR058163">
    <property type="entry name" value="LysR-type_TF_proteobact-type"/>
</dbReference>
<dbReference type="PROSITE" id="PS50931">
    <property type="entry name" value="HTH_LYSR"/>
    <property type="match status" value="1"/>
</dbReference>
<dbReference type="SUPFAM" id="SSF46785">
    <property type="entry name" value="Winged helix' DNA-binding domain"/>
    <property type="match status" value="1"/>
</dbReference>
<proteinExistence type="inferred from homology"/>
<evidence type="ECO:0000256" key="3">
    <source>
        <dbReference type="ARBA" id="ARBA00023125"/>
    </source>
</evidence>
<accession>X7FBG0</accession>
<dbReference type="PANTHER" id="PTHR30537">
    <property type="entry name" value="HTH-TYPE TRANSCRIPTIONAL REGULATOR"/>
    <property type="match status" value="1"/>
</dbReference>
<dbReference type="AlphaFoldDB" id="X7FBG0"/>
<evidence type="ECO:0000256" key="2">
    <source>
        <dbReference type="ARBA" id="ARBA00023015"/>
    </source>
</evidence>
<keyword evidence="8" id="KW-1185">Reference proteome</keyword>
<comment type="caution">
    <text evidence="7">The sequence shown here is derived from an EMBL/GenBank/DDBJ whole genome shotgun (WGS) entry which is preliminary data.</text>
</comment>